<dbReference type="InterPro" id="IPR025272">
    <property type="entry name" value="SocA_Panacea"/>
</dbReference>
<dbReference type="Pfam" id="PF13274">
    <property type="entry name" value="SocA_Panacea"/>
    <property type="match status" value="1"/>
</dbReference>
<keyword evidence="3" id="KW-1185">Reference proteome</keyword>
<gene>
    <name evidence="2" type="ORF">C823_02855</name>
</gene>
<dbReference type="AlphaFoldDB" id="N2ABA4"/>
<dbReference type="EMBL" id="AQFT01000088">
    <property type="protein sequence ID" value="EMZ25461.1"/>
    <property type="molecule type" value="Genomic_DNA"/>
</dbReference>
<evidence type="ECO:0000259" key="1">
    <source>
        <dbReference type="Pfam" id="PF13274"/>
    </source>
</evidence>
<protein>
    <recommendedName>
        <fullName evidence="1">Antitoxin SocA-like Panacea domain-containing protein</fullName>
    </recommendedName>
</protein>
<dbReference type="OrthoDB" id="9799173at2"/>
<dbReference type="STRING" id="1235802.C823_02855"/>
<comment type="caution">
    <text evidence="2">The sequence shown here is derived from an EMBL/GenBank/DDBJ whole genome shotgun (WGS) entry which is preliminary data.</text>
</comment>
<reference evidence="2 3" key="1">
    <citation type="journal article" date="2014" name="Genome Announc.">
        <title>Draft genome sequences of the altered schaedler flora, a defined bacterial community from gnotobiotic mice.</title>
        <authorList>
            <person name="Wannemuehler M.J."/>
            <person name="Overstreet A.M."/>
            <person name="Ward D.V."/>
            <person name="Phillips G.J."/>
        </authorList>
    </citation>
    <scope>NUCLEOTIDE SEQUENCE [LARGE SCALE GENOMIC DNA]</scope>
    <source>
        <strain evidence="2 3">ASF492</strain>
    </source>
</reference>
<evidence type="ECO:0000313" key="3">
    <source>
        <dbReference type="Proteomes" id="UP000012589"/>
    </source>
</evidence>
<sequence>MVDILDAARYLVFLSYGRKQYSLTPLKLQKLLYLAQGWSYVWDKKAAFSDEFEAWQYGPVNKKVYEEFKRYGRSEIPEREGLHSLRDFDVTETLAAIWDEYGKKTAYDLVELTHQQKPWYDAYSQRKKITNNSIKQFFQSTYI</sequence>
<dbReference type="PATRIC" id="fig|1235802.3.peg.3019"/>
<dbReference type="HOGENOM" id="CLU_110683_0_0_9"/>
<dbReference type="Proteomes" id="UP000012589">
    <property type="component" value="Unassembled WGS sequence"/>
</dbReference>
<dbReference type="eggNOG" id="COG3600">
    <property type="taxonomic scope" value="Bacteria"/>
</dbReference>
<accession>N2ABA4</accession>
<proteinExistence type="predicted"/>
<feature type="domain" description="Antitoxin SocA-like Panacea" evidence="1">
    <location>
        <begin position="28"/>
        <end position="119"/>
    </location>
</feature>
<name>N2ABA4_9FIRM</name>
<organism evidence="2 3">
    <name type="scientific">Eubacterium plexicaudatum ASF492</name>
    <dbReference type="NCBI Taxonomy" id="1235802"/>
    <lineage>
        <taxon>Bacteria</taxon>
        <taxon>Bacillati</taxon>
        <taxon>Bacillota</taxon>
        <taxon>Clostridia</taxon>
        <taxon>Eubacteriales</taxon>
        <taxon>Eubacteriaceae</taxon>
        <taxon>Eubacterium</taxon>
    </lineage>
</organism>
<evidence type="ECO:0000313" key="2">
    <source>
        <dbReference type="EMBL" id="EMZ25461.1"/>
    </source>
</evidence>